<evidence type="ECO:0000313" key="1">
    <source>
        <dbReference type="EMBL" id="GAF99593.1"/>
    </source>
</evidence>
<reference evidence="1" key="1">
    <citation type="journal article" date="2014" name="Front. Microbiol.">
        <title>High frequency of phylogenetically diverse reductive dehalogenase-homologous genes in deep subseafloor sedimentary metagenomes.</title>
        <authorList>
            <person name="Kawai M."/>
            <person name="Futagami T."/>
            <person name="Toyoda A."/>
            <person name="Takaki Y."/>
            <person name="Nishi S."/>
            <person name="Hori S."/>
            <person name="Arai W."/>
            <person name="Tsubouchi T."/>
            <person name="Morono Y."/>
            <person name="Uchiyama I."/>
            <person name="Ito T."/>
            <person name="Fujiyama A."/>
            <person name="Inagaki F."/>
            <person name="Takami H."/>
        </authorList>
    </citation>
    <scope>NUCLEOTIDE SEQUENCE</scope>
    <source>
        <strain evidence="1">Expedition CK06-06</strain>
    </source>
</reference>
<accession>X0U1E4</accession>
<proteinExistence type="predicted"/>
<organism evidence="1">
    <name type="scientific">marine sediment metagenome</name>
    <dbReference type="NCBI Taxonomy" id="412755"/>
    <lineage>
        <taxon>unclassified sequences</taxon>
        <taxon>metagenomes</taxon>
        <taxon>ecological metagenomes</taxon>
    </lineage>
</organism>
<gene>
    <name evidence="1" type="ORF">S01H1_45118</name>
</gene>
<comment type="caution">
    <text evidence="1">The sequence shown here is derived from an EMBL/GenBank/DDBJ whole genome shotgun (WGS) entry which is preliminary data.</text>
</comment>
<name>X0U1E4_9ZZZZ</name>
<dbReference type="AlphaFoldDB" id="X0U1E4"/>
<protein>
    <submittedName>
        <fullName evidence="1">Uncharacterized protein</fullName>
    </submittedName>
</protein>
<dbReference type="EMBL" id="BARS01028809">
    <property type="protein sequence ID" value="GAF99593.1"/>
    <property type="molecule type" value="Genomic_DNA"/>
</dbReference>
<sequence length="103" mass="12345">MGNMKNKYNEVEILITTEDIFELLKDNKIPTTQYNFDTALAFIQSELEMHNDNVVFSEILKDDLKSNRHDFDLIGKDKTYDERMRSERSKKAWITRKKNLKQR</sequence>